<keyword evidence="3" id="KW-1185">Reference proteome</keyword>
<organism evidence="2 3">
    <name type="scientific">Trema orientale</name>
    <name type="common">Charcoal tree</name>
    <name type="synonym">Celtis orientalis</name>
    <dbReference type="NCBI Taxonomy" id="63057"/>
    <lineage>
        <taxon>Eukaryota</taxon>
        <taxon>Viridiplantae</taxon>
        <taxon>Streptophyta</taxon>
        <taxon>Embryophyta</taxon>
        <taxon>Tracheophyta</taxon>
        <taxon>Spermatophyta</taxon>
        <taxon>Magnoliopsida</taxon>
        <taxon>eudicotyledons</taxon>
        <taxon>Gunneridae</taxon>
        <taxon>Pentapetalae</taxon>
        <taxon>rosids</taxon>
        <taxon>fabids</taxon>
        <taxon>Rosales</taxon>
        <taxon>Cannabaceae</taxon>
        <taxon>Trema</taxon>
    </lineage>
</organism>
<dbReference type="InParanoid" id="A0A2P5E5N0"/>
<accession>A0A2P5E5N0</accession>
<sequence length="79" mass="9083">MCISIKIQDPSSSTSSNPFPPKTPLPLLLPIDHIWSKISHPRLDLLLTHCPSPAVDLPSLLFSNRRQRRNCQSWYLGWY</sequence>
<evidence type="ECO:0000313" key="2">
    <source>
        <dbReference type="EMBL" id="PON80841.1"/>
    </source>
</evidence>
<name>A0A2P5E5N0_TREOI</name>
<proteinExistence type="predicted"/>
<comment type="caution">
    <text evidence="2">The sequence shown here is derived from an EMBL/GenBank/DDBJ whole genome shotgun (WGS) entry which is preliminary data.</text>
</comment>
<evidence type="ECO:0000256" key="1">
    <source>
        <dbReference type="SAM" id="MobiDB-lite"/>
    </source>
</evidence>
<feature type="region of interest" description="Disordered" evidence="1">
    <location>
        <begin position="1"/>
        <end position="20"/>
    </location>
</feature>
<reference evidence="3" key="1">
    <citation type="submission" date="2016-06" db="EMBL/GenBank/DDBJ databases">
        <title>Parallel loss of symbiosis genes in relatives of nitrogen-fixing non-legume Parasponia.</title>
        <authorList>
            <person name="Van Velzen R."/>
            <person name="Holmer R."/>
            <person name="Bu F."/>
            <person name="Rutten L."/>
            <person name="Van Zeijl A."/>
            <person name="Liu W."/>
            <person name="Santuari L."/>
            <person name="Cao Q."/>
            <person name="Sharma T."/>
            <person name="Shen D."/>
            <person name="Roswanjaya Y."/>
            <person name="Wardhani T."/>
            <person name="Kalhor M.S."/>
            <person name="Jansen J."/>
            <person name="Van den Hoogen J."/>
            <person name="Gungor B."/>
            <person name="Hartog M."/>
            <person name="Hontelez J."/>
            <person name="Verver J."/>
            <person name="Yang W.-C."/>
            <person name="Schijlen E."/>
            <person name="Repin R."/>
            <person name="Schilthuizen M."/>
            <person name="Schranz E."/>
            <person name="Heidstra R."/>
            <person name="Miyata K."/>
            <person name="Fedorova E."/>
            <person name="Kohlen W."/>
            <person name="Bisseling T."/>
            <person name="Smit S."/>
            <person name="Geurts R."/>
        </authorList>
    </citation>
    <scope>NUCLEOTIDE SEQUENCE [LARGE SCALE GENOMIC DNA]</scope>
    <source>
        <strain evidence="3">cv. RG33-2</strain>
    </source>
</reference>
<dbReference type="EMBL" id="JXTC01000230">
    <property type="protein sequence ID" value="PON80841.1"/>
    <property type="molecule type" value="Genomic_DNA"/>
</dbReference>
<protein>
    <submittedName>
        <fullName evidence="2">Uncharacterized protein</fullName>
    </submittedName>
</protein>
<dbReference type="Proteomes" id="UP000237000">
    <property type="component" value="Unassembled WGS sequence"/>
</dbReference>
<gene>
    <name evidence="2" type="ORF">TorRG33x02_233370</name>
</gene>
<evidence type="ECO:0000313" key="3">
    <source>
        <dbReference type="Proteomes" id="UP000237000"/>
    </source>
</evidence>
<dbReference type="AlphaFoldDB" id="A0A2P5E5N0"/>